<proteinExistence type="predicted"/>
<name>A0A2P2QPI3_RHIMU</name>
<dbReference type="AlphaFoldDB" id="A0A2P2QPI3"/>
<dbReference type="EMBL" id="GGEC01088462">
    <property type="protein sequence ID" value="MBX68946.1"/>
    <property type="molecule type" value="Transcribed_RNA"/>
</dbReference>
<evidence type="ECO:0000313" key="1">
    <source>
        <dbReference type="EMBL" id="MBX68946.1"/>
    </source>
</evidence>
<accession>A0A2P2QPI3</accession>
<sequence length="64" mass="7401">MIISVQNFMRLRRASVIFLVFGVKRLRICCYISVPEWLKCSGGTLEQGQKTGVRNVRIDEQRSL</sequence>
<organism evidence="1">
    <name type="scientific">Rhizophora mucronata</name>
    <name type="common">Asiatic mangrove</name>
    <dbReference type="NCBI Taxonomy" id="61149"/>
    <lineage>
        <taxon>Eukaryota</taxon>
        <taxon>Viridiplantae</taxon>
        <taxon>Streptophyta</taxon>
        <taxon>Embryophyta</taxon>
        <taxon>Tracheophyta</taxon>
        <taxon>Spermatophyta</taxon>
        <taxon>Magnoliopsida</taxon>
        <taxon>eudicotyledons</taxon>
        <taxon>Gunneridae</taxon>
        <taxon>Pentapetalae</taxon>
        <taxon>rosids</taxon>
        <taxon>fabids</taxon>
        <taxon>Malpighiales</taxon>
        <taxon>Rhizophoraceae</taxon>
        <taxon>Rhizophora</taxon>
    </lineage>
</organism>
<reference evidence="1" key="1">
    <citation type="submission" date="2018-02" db="EMBL/GenBank/DDBJ databases">
        <title>Rhizophora mucronata_Transcriptome.</title>
        <authorList>
            <person name="Meera S.P."/>
            <person name="Sreeshan A."/>
            <person name="Augustine A."/>
        </authorList>
    </citation>
    <scope>NUCLEOTIDE SEQUENCE</scope>
    <source>
        <tissue evidence="1">Leaf</tissue>
    </source>
</reference>
<protein>
    <submittedName>
        <fullName evidence="1">Uncharacterized protein</fullName>
    </submittedName>
</protein>